<reference evidence="2 3" key="1">
    <citation type="submission" date="2019-05" db="EMBL/GenBank/DDBJ databases">
        <title>Draft genome sequence of Actinomadura sp. 14C53.</title>
        <authorList>
            <person name="Saricaoglu S."/>
            <person name="Isik K."/>
        </authorList>
    </citation>
    <scope>NUCLEOTIDE SEQUENCE [LARGE SCALE GENOMIC DNA]</scope>
    <source>
        <strain evidence="2 3">14C53</strain>
    </source>
</reference>
<dbReference type="EMBL" id="VCKW01000391">
    <property type="protein sequence ID" value="TMQ89669.1"/>
    <property type="molecule type" value="Genomic_DNA"/>
</dbReference>
<keyword evidence="3" id="KW-1185">Reference proteome</keyword>
<keyword evidence="1" id="KW-1133">Transmembrane helix</keyword>
<proteinExistence type="predicted"/>
<dbReference type="Proteomes" id="UP000309174">
    <property type="component" value="Unassembled WGS sequence"/>
</dbReference>
<evidence type="ECO:0000256" key="1">
    <source>
        <dbReference type="SAM" id="Phobius"/>
    </source>
</evidence>
<accession>A0A5C4J0D4</accession>
<evidence type="ECO:0000313" key="2">
    <source>
        <dbReference type="EMBL" id="TMQ89669.1"/>
    </source>
</evidence>
<name>A0A5C4J0D4_9ACTN</name>
<keyword evidence="1" id="KW-0812">Transmembrane</keyword>
<keyword evidence="1" id="KW-0472">Membrane</keyword>
<protein>
    <submittedName>
        <fullName evidence="2">Uncharacterized protein</fullName>
    </submittedName>
</protein>
<gene>
    <name evidence="2" type="ORF">ETD83_38915</name>
</gene>
<feature type="transmembrane region" description="Helical" evidence="1">
    <location>
        <begin position="84"/>
        <end position="106"/>
    </location>
</feature>
<sequence>MIWLDQEHGSHARAGSGRLAAGAAAALALCLRRERPAAVLGATVLIVAVTDLALPSSAGAPVLWAAEFMALYSLAVHRRARTAVTGGALAVAVASVVAAVMAGGGAQSVPVEARRQGRAGGTALNVRRPLRVQTCGRPRCTASTRAVQMGERSFLPVHREGRSGR</sequence>
<evidence type="ECO:0000313" key="3">
    <source>
        <dbReference type="Proteomes" id="UP000309174"/>
    </source>
</evidence>
<organism evidence="2 3">
    <name type="scientific">Actinomadura soli</name>
    <dbReference type="NCBI Taxonomy" id="2508997"/>
    <lineage>
        <taxon>Bacteria</taxon>
        <taxon>Bacillati</taxon>
        <taxon>Actinomycetota</taxon>
        <taxon>Actinomycetes</taxon>
        <taxon>Streptosporangiales</taxon>
        <taxon>Thermomonosporaceae</taxon>
        <taxon>Actinomadura</taxon>
    </lineage>
</organism>
<dbReference type="AlphaFoldDB" id="A0A5C4J0D4"/>
<comment type="caution">
    <text evidence="2">The sequence shown here is derived from an EMBL/GenBank/DDBJ whole genome shotgun (WGS) entry which is preliminary data.</text>
</comment>
<feature type="transmembrane region" description="Helical" evidence="1">
    <location>
        <begin position="38"/>
        <end position="64"/>
    </location>
</feature>